<dbReference type="SUPFAM" id="SSF46689">
    <property type="entry name" value="Homeodomain-like"/>
    <property type="match status" value="1"/>
</dbReference>
<dbReference type="PROSITE" id="PS50977">
    <property type="entry name" value="HTH_TETR_2"/>
    <property type="match status" value="1"/>
</dbReference>
<evidence type="ECO:0000313" key="8">
    <source>
        <dbReference type="Proteomes" id="UP000743760"/>
    </source>
</evidence>
<dbReference type="InterPro" id="IPR001647">
    <property type="entry name" value="HTH_TetR"/>
</dbReference>
<dbReference type="EMBL" id="DYXR01000121">
    <property type="protein sequence ID" value="HJE77056.1"/>
    <property type="molecule type" value="Genomic_DNA"/>
</dbReference>
<dbReference type="InterPro" id="IPR050109">
    <property type="entry name" value="HTH-type_TetR-like_transc_reg"/>
</dbReference>
<proteinExistence type="predicted"/>
<reference evidence="7" key="2">
    <citation type="submission" date="2021-09" db="EMBL/GenBank/DDBJ databases">
        <authorList>
            <person name="Gilroy R."/>
        </authorList>
    </citation>
    <scope>NUCLEOTIDE SEQUENCE</scope>
    <source>
        <strain evidence="7">CHK139-4039</strain>
    </source>
</reference>
<evidence type="ECO:0000256" key="5">
    <source>
        <dbReference type="SAM" id="MobiDB-lite"/>
    </source>
</evidence>
<comment type="caution">
    <text evidence="7">The sequence shown here is derived from an EMBL/GenBank/DDBJ whole genome shotgun (WGS) entry which is preliminary data.</text>
</comment>
<evidence type="ECO:0000256" key="4">
    <source>
        <dbReference type="PROSITE-ProRule" id="PRU00335"/>
    </source>
</evidence>
<protein>
    <submittedName>
        <fullName evidence="7">TetR/AcrR family transcriptional regulator</fullName>
    </submittedName>
</protein>
<keyword evidence="2 4" id="KW-0238">DNA-binding</keyword>
<gene>
    <name evidence="7" type="ORF">K8V74_03835</name>
</gene>
<dbReference type="PANTHER" id="PTHR30055:SF238">
    <property type="entry name" value="MYCOFACTOCIN BIOSYNTHESIS TRANSCRIPTIONAL REGULATOR MFTR-RELATED"/>
    <property type="match status" value="1"/>
</dbReference>
<dbReference type="AlphaFoldDB" id="A0A9D2ULM6"/>
<evidence type="ECO:0000256" key="1">
    <source>
        <dbReference type="ARBA" id="ARBA00023015"/>
    </source>
</evidence>
<feature type="DNA-binding region" description="H-T-H motif" evidence="4">
    <location>
        <begin position="45"/>
        <end position="64"/>
    </location>
</feature>
<dbReference type="Gene3D" id="1.10.357.10">
    <property type="entry name" value="Tetracycline Repressor, domain 2"/>
    <property type="match status" value="1"/>
</dbReference>
<keyword evidence="1" id="KW-0805">Transcription regulation</keyword>
<name>A0A9D2ULM6_BREEP</name>
<dbReference type="GO" id="GO:0000976">
    <property type="term" value="F:transcription cis-regulatory region binding"/>
    <property type="evidence" value="ECO:0007669"/>
    <property type="project" value="TreeGrafter"/>
</dbReference>
<dbReference type="Proteomes" id="UP000743760">
    <property type="component" value="Unassembled WGS sequence"/>
</dbReference>
<evidence type="ECO:0000313" key="7">
    <source>
        <dbReference type="EMBL" id="HJE77056.1"/>
    </source>
</evidence>
<dbReference type="InterPro" id="IPR009057">
    <property type="entry name" value="Homeodomain-like_sf"/>
</dbReference>
<reference evidence="7" key="1">
    <citation type="journal article" date="2021" name="PeerJ">
        <title>Extensive microbial diversity within the chicken gut microbiome revealed by metagenomics and culture.</title>
        <authorList>
            <person name="Gilroy R."/>
            <person name="Ravi A."/>
            <person name="Getino M."/>
            <person name="Pursley I."/>
            <person name="Horton D.L."/>
            <person name="Alikhan N.F."/>
            <person name="Baker D."/>
            <person name="Gharbi K."/>
            <person name="Hall N."/>
            <person name="Watson M."/>
            <person name="Adriaenssens E.M."/>
            <person name="Foster-Nyarko E."/>
            <person name="Jarju S."/>
            <person name="Secka A."/>
            <person name="Antonio M."/>
            <person name="Oren A."/>
            <person name="Chaudhuri R.R."/>
            <person name="La Ragione R."/>
            <person name="Hildebrand F."/>
            <person name="Pallen M.J."/>
        </authorList>
    </citation>
    <scope>NUCLEOTIDE SEQUENCE</scope>
    <source>
        <strain evidence="7">CHK139-4039</strain>
    </source>
</reference>
<dbReference type="GO" id="GO:0003700">
    <property type="term" value="F:DNA-binding transcription factor activity"/>
    <property type="evidence" value="ECO:0007669"/>
    <property type="project" value="TreeGrafter"/>
</dbReference>
<sequence>MSSSSEVQASPPVEGLRERKKRERGQALRRAAIDLALEKGYHNVTVEDICERCGVSRRTFFNYYSSKEEALLGRADTVFDEEDQPAIEEFEAGGPHGRLVADLEHLLAFIVATRLKKRDDMHQYRLMLKQDPTLIPLQMARMGNNERLFRQIIQRRLDGTASAPVDVLGTHSDDGADDDVEVSPRAEAVAALAMMVLKATFTRMRRIDGDPGPVIDMLFDELRALFREDAD</sequence>
<feature type="domain" description="HTH tetR-type" evidence="6">
    <location>
        <begin position="22"/>
        <end position="82"/>
    </location>
</feature>
<dbReference type="Pfam" id="PF00440">
    <property type="entry name" value="TetR_N"/>
    <property type="match status" value="1"/>
</dbReference>
<dbReference type="PANTHER" id="PTHR30055">
    <property type="entry name" value="HTH-TYPE TRANSCRIPTIONAL REGULATOR RUTR"/>
    <property type="match status" value="1"/>
</dbReference>
<accession>A0A9D2ULM6</accession>
<evidence type="ECO:0000256" key="2">
    <source>
        <dbReference type="ARBA" id="ARBA00023125"/>
    </source>
</evidence>
<feature type="region of interest" description="Disordered" evidence="5">
    <location>
        <begin position="1"/>
        <end position="22"/>
    </location>
</feature>
<dbReference type="PRINTS" id="PR00455">
    <property type="entry name" value="HTHTETR"/>
</dbReference>
<organism evidence="7 8">
    <name type="scientific">Brevibacterium epidermidis</name>
    <dbReference type="NCBI Taxonomy" id="1698"/>
    <lineage>
        <taxon>Bacteria</taxon>
        <taxon>Bacillati</taxon>
        <taxon>Actinomycetota</taxon>
        <taxon>Actinomycetes</taxon>
        <taxon>Micrococcales</taxon>
        <taxon>Brevibacteriaceae</taxon>
        <taxon>Brevibacterium</taxon>
    </lineage>
</organism>
<evidence type="ECO:0000256" key="3">
    <source>
        <dbReference type="ARBA" id="ARBA00023163"/>
    </source>
</evidence>
<evidence type="ECO:0000259" key="6">
    <source>
        <dbReference type="PROSITE" id="PS50977"/>
    </source>
</evidence>
<keyword evidence="3" id="KW-0804">Transcription</keyword>